<accession>A0AAU7V818</accession>
<dbReference type="PRINTS" id="PR00037">
    <property type="entry name" value="HTHLACR"/>
</dbReference>
<proteinExistence type="predicted"/>
<dbReference type="InterPro" id="IPR050313">
    <property type="entry name" value="Carb_Metab_HTH_regulators"/>
</dbReference>
<dbReference type="GO" id="GO:0003700">
    <property type="term" value="F:DNA-binding transcription factor activity"/>
    <property type="evidence" value="ECO:0007669"/>
    <property type="project" value="InterPro"/>
</dbReference>
<protein>
    <submittedName>
        <fullName evidence="4">DeoR/GlpR family DNA-binding transcription regulator</fullName>
    </submittedName>
</protein>
<dbReference type="SMART" id="SM00420">
    <property type="entry name" value="HTH_DEOR"/>
    <property type="match status" value="1"/>
</dbReference>
<evidence type="ECO:0000259" key="3">
    <source>
        <dbReference type="PROSITE" id="PS51000"/>
    </source>
</evidence>
<dbReference type="EMBL" id="CP138335">
    <property type="protein sequence ID" value="XBW07483.1"/>
    <property type="molecule type" value="Genomic_DNA"/>
</dbReference>
<sequence length="265" mass="28435">MDIRDRYLPPSLRRRQILALAEVNGFVRVTALAHRFGISEVTVRLDLDALANEGHLIRIHGGALPAGDRRAEERTFERASAEAPEEKAAIGLEAAGLVKSSQIVMLDAGSTTNAVSRALVEKTDVDDVLVVTNALPIAVELELCFPRITVLMTGGTLRPNQHSLVNPFGDLLFGEVRADIAIVGCNGVTAEHGVTNMKMPEAEMKRAMLRAASRKILVADSTKIGTVSNTRIADIGDFDLLITTKLADAAEVARLRAGGLNVLQV</sequence>
<reference evidence="4" key="1">
    <citation type="submission" date="2023-11" db="EMBL/GenBank/DDBJ databases">
        <title>Scrofimicrobium hongkongense sp. nov., isolated from a patient with peritonitis.</title>
        <authorList>
            <person name="Lao H.Y."/>
            <person name="Wong A.Y.P."/>
            <person name="Ng T.L."/>
            <person name="Wong R.Y.L."/>
            <person name="Yau M.C.Y."/>
            <person name="Lam J.Y.W."/>
            <person name="Siu G.K.H."/>
        </authorList>
    </citation>
    <scope>NUCLEOTIDE SEQUENCE</scope>
    <source>
        <strain evidence="4">R131</strain>
    </source>
</reference>
<dbReference type="SUPFAM" id="SSF46785">
    <property type="entry name" value="Winged helix' DNA-binding domain"/>
    <property type="match status" value="1"/>
</dbReference>
<dbReference type="RefSeq" id="WP_350257689.1">
    <property type="nucleotide sequence ID" value="NZ_CP138335.1"/>
</dbReference>
<dbReference type="InterPro" id="IPR037171">
    <property type="entry name" value="NagB/RpiA_transferase-like"/>
</dbReference>
<dbReference type="Gene3D" id="3.40.50.1360">
    <property type="match status" value="1"/>
</dbReference>
<dbReference type="KEGG" id="sapp:SAC06_07500"/>
<organism evidence="4">
    <name type="scientific">Scrofimicrobium appendicitidis</name>
    <dbReference type="NCBI Taxonomy" id="3079930"/>
    <lineage>
        <taxon>Bacteria</taxon>
        <taxon>Bacillati</taxon>
        <taxon>Actinomycetota</taxon>
        <taxon>Actinomycetes</taxon>
        <taxon>Actinomycetales</taxon>
        <taxon>Actinomycetaceae</taxon>
        <taxon>Scrofimicrobium</taxon>
    </lineage>
</organism>
<dbReference type="PANTHER" id="PTHR30363:SF44">
    <property type="entry name" value="AGA OPERON TRANSCRIPTIONAL REPRESSOR-RELATED"/>
    <property type="match status" value="1"/>
</dbReference>
<keyword evidence="2" id="KW-0804">Transcription</keyword>
<dbReference type="PANTHER" id="PTHR30363">
    <property type="entry name" value="HTH-TYPE TRANSCRIPTIONAL REGULATOR SRLR-RELATED"/>
    <property type="match status" value="1"/>
</dbReference>
<dbReference type="Pfam" id="PF08220">
    <property type="entry name" value="HTH_DeoR"/>
    <property type="match status" value="1"/>
</dbReference>
<name>A0AAU7V818_9ACTO</name>
<keyword evidence="4" id="KW-0238">DNA-binding</keyword>
<dbReference type="InterPro" id="IPR001034">
    <property type="entry name" value="DeoR_HTH"/>
</dbReference>
<dbReference type="InterPro" id="IPR014036">
    <property type="entry name" value="DeoR-like_C"/>
</dbReference>
<dbReference type="PROSITE" id="PS51000">
    <property type="entry name" value="HTH_DEOR_2"/>
    <property type="match status" value="1"/>
</dbReference>
<dbReference type="Pfam" id="PF00455">
    <property type="entry name" value="DeoRC"/>
    <property type="match status" value="1"/>
</dbReference>
<evidence type="ECO:0000256" key="2">
    <source>
        <dbReference type="ARBA" id="ARBA00023163"/>
    </source>
</evidence>
<evidence type="ECO:0000256" key="1">
    <source>
        <dbReference type="ARBA" id="ARBA00023015"/>
    </source>
</evidence>
<evidence type="ECO:0000313" key="4">
    <source>
        <dbReference type="EMBL" id="XBW07483.1"/>
    </source>
</evidence>
<dbReference type="SMART" id="SM01134">
    <property type="entry name" value="DeoRC"/>
    <property type="match status" value="1"/>
</dbReference>
<dbReference type="AlphaFoldDB" id="A0AAU7V818"/>
<gene>
    <name evidence="4" type="ORF">SAC06_07500</name>
</gene>
<dbReference type="InterPro" id="IPR036390">
    <property type="entry name" value="WH_DNA-bd_sf"/>
</dbReference>
<keyword evidence="1" id="KW-0805">Transcription regulation</keyword>
<dbReference type="SUPFAM" id="SSF100950">
    <property type="entry name" value="NagB/RpiA/CoA transferase-like"/>
    <property type="match status" value="1"/>
</dbReference>
<dbReference type="GO" id="GO:0003677">
    <property type="term" value="F:DNA binding"/>
    <property type="evidence" value="ECO:0007669"/>
    <property type="project" value="UniProtKB-KW"/>
</dbReference>
<feature type="domain" description="HTH deoR-type" evidence="3">
    <location>
        <begin position="10"/>
        <end position="65"/>
    </location>
</feature>